<dbReference type="FunFam" id="3.40.50.1970:FF:000013">
    <property type="entry name" value="Phosphoribosylaminoimidazole carboxylase"/>
    <property type="match status" value="1"/>
</dbReference>
<dbReference type="InterPro" id="IPR005875">
    <property type="entry name" value="PurK"/>
</dbReference>
<evidence type="ECO:0000256" key="9">
    <source>
        <dbReference type="ARBA" id="ARBA00022840"/>
    </source>
</evidence>
<proteinExistence type="inferred from homology"/>
<keyword evidence="10 11" id="KW-0456">Lyase</keyword>
<dbReference type="SMART" id="SM01001">
    <property type="entry name" value="AIRC"/>
    <property type="match status" value="1"/>
</dbReference>
<dbReference type="EMBL" id="KL142434">
    <property type="protein sequence ID" value="KDR65738.1"/>
    <property type="molecule type" value="Genomic_DNA"/>
</dbReference>
<dbReference type="SUPFAM" id="SSF52255">
    <property type="entry name" value="N5-CAIR mutase (phosphoribosylaminoimidazole carboxylase, PurE)"/>
    <property type="match status" value="1"/>
</dbReference>
<dbReference type="SUPFAM" id="SSF52440">
    <property type="entry name" value="PreATP-grasp domain"/>
    <property type="match status" value="1"/>
</dbReference>
<comment type="similarity">
    <text evidence="3 11">In the C-terminal section; belongs to the AIR carboxylase family. Class I subfamily.</text>
</comment>
<accession>A0A067SG44</accession>
<comment type="catalytic activity">
    <reaction evidence="1 11">
        <text>5-amino-1-(5-phospho-D-ribosyl)imidazole-4-carboxylate + H(+) = 5-amino-1-(5-phospho-beta-D-ribosyl)imidazole + CO2</text>
        <dbReference type="Rhea" id="RHEA:10792"/>
        <dbReference type="ChEBI" id="CHEBI:15378"/>
        <dbReference type="ChEBI" id="CHEBI:16526"/>
        <dbReference type="ChEBI" id="CHEBI:77657"/>
        <dbReference type="ChEBI" id="CHEBI:137981"/>
        <dbReference type="EC" id="4.1.1.21"/>
    </reaction>
</comment>
<dbReference type="InterPro" id="IPR000031">
    <property type="entry name" value="PurE_dom"/>
</dbReference>
<dbReference type="Gene3D" id="3.40.50.1970">
    <property type="match status" value="1"/>
</dbReference>
<dbReference type="GO" id="GO:0046872">
    <property type="term" value="F:metal ion binding"/>
    <property type="evidence" value="ECO:0007669"/>
    <property type="project" value="InterPro"/>
</dbReference>
<keyword evidence="6 11" id="KW-0547">Nucleotide-binding</keyword>
<dbReference type="InterPro" id="IPR013815">
    <property type="entry name" value="ATP_grasp_subdomain_1"/>
</dbReference>
<dbReference type="AlphaFoldDB" id="A0A067SG44"/>
<dbReference type="InterPro" id="IPR003135">
    <property type="entry name" value="ATP-grasp_carboxylate-amine"/>
</dbReference>
<evidence type="ECO:0000313" key="13">
    <source>
        <dbReference type="EMBL" id="KDR65738.1"/>
    </source>
</evidence>
<keyword evidence="14" id="KW-1185">Reference proteome</keyword>
<dbReference type="Pfam" id="PF00731">
    <property type="entry name" value="AIRC"/>
    <property type="match status" value="1"/>
</dbReference>
<dbReference type="InterPro" id="IPR054350">
    <property type="entry name" value="PurT/PurK_preATP-grasp"/>
</dbReference>
<evidence type="ECO:0000256" key="8">
    <source>
        <dbReference type="ARBA" id="ARBA00022793"/>
    </source>
</evidence>
<dbReference type="InterPro" id="IPR016301">
    <property type="entry name" value="Ade2_fungi/plant"/>
</dbReference>
<dbReference type="PANTHER" id="PTHR11609">
    <property type="entry name" value="PURINE BIOSYNTHESIS PROTEIN 6/7, PUR6/7"/>
    <property type="match status" value="1"/>
</dbReference>
<sequence>MSEKIVGILGGGQLGRMLAASASLLNINVIILDAGENGPAKQLLAPLAPHLAHIDGSFADPDKIRELASRVDVLTVEIEHVDALTLEEIRVATEGKLVVHPSPSTIQIIQDKYRQKEHLASHNLPVSDFVSVESSIESISEVAQKLGLPLMLKSRTLAYDGRGNFVLRDLHQAQDAISALGNRPLYAEKWVPFSKEIAVMVVRTVDDQVHSYPVVETVHKDNICHLVFSPLHSRDPSLSQRARSIAEDAIRSFSGAGIFGVEMFLMANGKIFINEIAPRPHNSGHYTIEACETSQYENHLRAILSLPLGSTAMKVPSAAMLNLIGYSSSMTEIKATTDVALKIPGVSVHLYGKSECRKGRKMGHITIVADSDTQLRTRLRPLLESLPSSSVEEVDRYASLPPKPGFSDPNPLVGVIMGSDSDLPVMLPAARILDHFKIPYELTIVSAHRTPDHLVEYARSASTRGLRTIIAGAGGAAHLPGMVASMTALPVIGVPVKGSTLDGVDSLHSIVQMPRGIPVATVAINNGMNAGLLAVRILSAGIPGLIDAMGQYMKTMEQEVLGKVEKLKDVGWEDYQVKKT</sequence>
<dbReference type="GO" id="GO:0004638">
    <property type="term" value="F:phosphoribosylaminoimidazole carboxylase activity"/>
    <property type="evidence" value="ECO:0007669"/>
    <property type="project" value="UniProtKB-UniRule"/>
</dbReference>
<evidence type="ECO:0000256" key="1">
    <source>
        <dbReference type="ARBA" id="ARBA00001244"/>
    </source>
</evidence>
<dbReference type="InterPro" id="IPR016185">
    <property type="entry name" value="PreATP-grasp_dom_sf"/>
</dbReference>
<evidence type="ECO:0000256" key="6">
    <source>
        <dbReference type="ARBA" id="ARBA00022741"/>
    </source>
</evidence>
<name>A0A067SG44_GALM3</name>
<keyword evidence="8 11" id="KW-0210">Decarboxylase</keyword>
<dbReference type="SUPFAM" id="SSF51246">
    <property type="entry name" value="Rudiment single hybrid motif"/>
    <property type="match status" value="1"/>
</dbReference>
<dbReference type="NCBIfam" id="TIGR01161">
    <property type="entry name" value="purK"/>
    <property type="match status" value="1"/>
</dbReference>
<dbReference type="Pfam" id="PF17769">
    <property type="entry name" value="PurK_C"/>
    <property type="match status" value="1"/>
</dbReference>
<protein>
    <recommendedName>
        <fullName evidence="5 11">Phosphoribosylaminoimidazole carboxylase</fullName>
        <ecNumber evidence="4 11">4.1.1.21</ecNumber>
    </recommendedName>
</protein>
<evidence type="ECO:0000259" key="12">
    <source>
        <dbReference type="PROSITE" id="PS50975"/>
    </source>
</evidence>
<dbReference type="InterPro" id="IPR040686">
    <property type="entry name" value="PurK_C"/>
</dbReference>
<dbReference type="Gene3D" id="3.30.1490.20">
    <property type="entry name" value="ATP-grasp fold, A domain"/>
    <property type="match status" value="1"/>
</dbReference>
<dbReference type="InterPro" id="IPR011054">
    <property type="entry name" value="Rudment_hybrid_motif"/>
</dbReference>
<dbReference type="FunFam" id="3.30.470.20:FF:000037">
    <property type="entry name" value="Phosphoribosylaminoimidazole carboxylase, chloroplastic"/>
    <property type="match status" value="1"/>
</dbReference>
<dbReference type="Proteomes" id="UP000027222">
    <property type="component" value="Unassembled WGS sequence"/>
</dbReference>
<dbReference type="Gene3D" id="3.30.470.20">
    <property type="entry name" value="ATP-grasp fold, B domain"/>
    <property type="match status" value="1"/>
</dbReference>
<dbReference type="InterPro" id="IPR011761">
    <property type="entry name" value="ATP-grasp"/>
</dbReference>
<reference evidence="14" key="1">
    <citation type="journal article" date="2014" name="Proc. Natl. Acad. Sci. U.S.A.">
        <title>Extensive sampling of basidiomycete genomes demonstrates inadequacy of the white-rot/brown-rot paradigm for wood decay fungi.</title>
        <authorList>
            <person name="Riley R."/>
            <person name="Salamov A.A."/>
            <person name="Brown D.W."/>
            <person name="Nagy L.G."/>
            <person name="Floudas D."/>
            <person name="Held B.W."/>
            <person name="Levasseur A."/>
            <person name="Lombard V."/>
            <person name="Morin E."/>
            <person name="Otillar R."/>
            <person name="Lindquist E.A."/>
            <person name="Sun H."/>
            <person name="LaButti K.M."/>
            <person name="Schmutz J."/>
            <person name="Jabbour D."/>
            <person name="Luo H."/>
            <person name="Baker S.E."/>
            <person name="Pisabarro A.G."/>
            <person name="Walton J.D."/>
            <person name="Blanchette R.A."/>
            <person name="Henrissat B."/>
            <person name="Martin F."/>
            <person name="Cullen D."/>
            <person name="Hibbett D.S."/>
            <person name="Grigoriev I.V."/>
        </authorList>
    </citation>
    <scope>NUCLEOTIDE SEQUENCE [LARGE SCALE GENOMIC DNA]</scope>
    <source>
        <strain evidence="14">CBS 339.88</strain>
    </source>
</reference>
<dbReference type="PROSITE" id="PS50975">
    <property type="entry name" value="ATP_GRASP"/>
    <property type="match status" value="1"/>
</dbReference>
<dbReference type="NCBIfam" id="TIGR01162">
    <property type="entry name" value="purE"/>
    <property type="match status" value="1"/>
</dbReference>
<keyword evidence="7 11" id="KW-0658">Purine biosynthesis</keyword>
<gene>
    <name evidence="13" type="ORF">GALMADRAFT_260149</name>
</gene>
<dbReference type="NCBIfam" id="NF004679">
    <property type="entry name" value="PRK06019.1-5"/>
    <property type="match status" value="1"/>
</dbReference>
<keyword evidence="9 11" id="KW-0067">ATP-binding</keyword>
<comment type="pathway">
    <text evidence="2 11">Purine metabolism; IMP biosynthesis via de novo pathway; 5-amino-1-(5-phospho-D-ribosyl)imidazole-4-carboxylate from 5-amino-1-(5-phospho-D-ribosyl)imidazole (carboxylase route): step 1/1.</text>
</comment>
<dbReference type="Gene3D" id="3.40.50.20">
    <property type="match status" value="1"/>
</dbReference>
<evidence type="ECO:0000313" key="14">
    <source>
        <dbReference type="Proteomes" id="UP000027222"/>
    </source>
</evidence>
<evidence type="ECO:0000256" key="2">
    <source>
        <dbReference type="ARBA" id="ARBA00004747"/>
    </source>
</evidence>
<organism evidence="13 14">
    <name type="scientific">Galerina marginata (strain CBS 339.88)</name>
    <dbReference type="NCBI Taxonomy" id="685588"/>
    <lineage>
        <taxon>Eukaryota</taxon>
        <taxon>Fungi</taxon>
        <taxon>Dikarya</taxon>
        <taxon>Basidiomycota</taxon>
        <taxon>Agaricomycotina</taxon>
        <taxon>Agaricomycetes</taxon>
        <taxon>Agaricomycetidae</taxon>
        <taxon>Agaricales</taxon>
        <taxon>Agaricineae</taxon>
        <taxon>Strophariaceae</taxon>
        <taxon>Galerina</taxon>
    </lineage>
</organism>
<dbReference type="Pfam" id="PF02222">
    <property type="entry name" value="ATP-grasp"/>
    <property type="match status" value="1"/>
</dbReference>
<dbReference type="HAMAP" id="MF_01928">
    <property type="entry name" value="PurK"/>
    <property type="match status" value="1"/>
</dbReference>
<feature type="domain" description="ATP-grasp" evidence="12">
    <location>
        <begin position="116"/>
        <end position="304"/>
    </location>
</feature>
<dbReference type="STRING" id="685588.A0A067SG44"/>
<dbReference type="InterPro" id="IPR033747">
    <property type="entry name" value="PurE_ClassI"/>
</dbReference>
<dbReference type="EC" id="4.1.1.21" evidence="4 11"/>
<dbReference type="UniPathway" id="UPA00074">
    <property type="reaction ID" value="UER00130"/>
</dbReference>
<evidence type="ECO:0000256" key="7">
    <source>
        <dbReference type="ARBA" id="ARBA00022755"/>
    </source>
</evidence>
<dbReference type="GO" id="GO:0005524">
    <property type="term" value="F:ATP binding"/>
    <property type="evidence" value="ECO:0007669"/>
    <property type="project" value="UniProtKB-UniRule"/>
</dbReference>
<evidence type="ECO:0000256" key="4">
    <source>
        <dbReference type="ARBA" id="ARBA00012329"/>
    </source>
</evidence>
<dbReference type="HAMAP" id="MF_01929">
    <property type="entry name" value="PurE_classI"/>
    <property type="match status" value="1"/>
</dbReference>
<evidence type="ECO:0000256" key="3">
    <source>
        <dbReference type="ARBA" id="ARBA00006114"/>
    </source>
</evidence>
<evidence type="ECO:0000256" key="10">
    <source>
        <dbReference type="ARBA" id="ARBA00023239"/>
    </source>
</evidence>
<dbReference type="HOGENOM" id="CLU_011534_2_1_1"/>
<dbReference type="SUPFAM" id="SSF56059">
    <property type="entry name" value="Glutathione synthetase ATP-binding domain-like"/>
    <property type="match status" value="1"/>
</dbReference>
<dbReference type="OrthoDB" id="15425at2759"/>
<dbReference type="PANTHER" id="PTHR11609:SF5">
    <property type="entry name" value="PHOSPHORIBOSYLAMINOIMIDAZOLE CARBOXYLASE"/>
    <property type="match status" value="1"/>
</dbReference>
<dbReference type="GO" id="GO:0006189">
    <property type="term" value="P:'de novo' IMP biosynthetic process"/>
    <property type="evidence" value="ECO:0007669"/>
    <property type="project" value="UniProtKB-UniRule"/>
</dbReference>
<evidence type="ECO:0000256" key="11">
    <source>
        <dbReference type="PIRNR" id="PIRNR001340"/>
    </source>
</evidence>
<dbReference type="Pfam" id="PF22660">
    <property type="entry name" value="RS_preATP-grasp-like"/>
    <property type="match status" value="1"/>
</dbReference>
<dbReference type="PIRSF" id="PIRSF001340">
    <property type="entry name" value="AIR_carboxylase"/>
    <property type="match status" value="1"/>
</dbReference>
<evidence type="ECO:0000256" key="5">
    <source>
        <dbReference type="ARBA" id="ARBA00021059"/>
    </source>
</evidence>